<dbReference type="Gene3D" id="3.40.50.80">
    <property type="entry name" value="Nucleotide-binding domain of ferredoxin-NADP reductase (FNR) module"/>
    <property type="match status" value="1"/>
</dbReference>
<dbReference type="RefSeq" id="XP_066660225.1">
    <property type="nucleotide sequence ID" value="XM_066802111.1"/>
</dbReference>
<dbReference type="GeneID" id="92035017"/>
<comment type="function">
    <text evidence="11">May mediate the reduction of outer membrane cytochrome b5.</text>
</comment>
<organism evidence="15 16">
    <name type="scientific">Phyllosticta citribraziliensis</name>
    <dbReference type="NCBI Taxonomy" id="989973"/>
    <lineage>
        <taxon>Eukaryota</taxon>
        <taxon>Fungi</taxon>
        <taxon>Dikarya</taxon>
        <taxon>Ascomycota</taxon>
        <taxon>Pezizomycotina</taxon>
        <taxon>Dothideomycetes</taxon>
        <taxon>Dothideomycetes incertae sedis</taxon>
        <taxon>Botryosphaeriales</taxon>
        <taxon>Phyllostictaceae</taxon>
        <taxon>Phyllosticta</taxon>
    </lineage>
</organism>
<keyword evidence="4 13" id="KW-0285">Flavoprotein</keyword>
<comment type="catalytic activity">
    <reaction evidence="12 13">
        <text>2 Fe(III)-[cytochrome b5] + NADH = 2 Fe(II)-[cytochrome b5] + NAD(+) + H(+)</text>
        <dbReference type="Rhea" id="RHEA:46680"/>
        <dbReference type="Rhea" id="RHEA-COMP:10438"/>
        <dbReference type="Rhea" id="RHEA-COMP:10439"/>
        <dbReference type="ChEBI" id="CHEBI:15378"/>
        <dbReference type="ChEBI" id="CHEBI:29033"/>
        <dbReference type="ChEBI" id="CHEBI:29034"/>
        <dbReference type="ChEBI" id="CHEBI:57540"/>
        <dbReference type="ChEBI" id="CHEBI:57945"/>
        <dbReference type="EC" id="1.6.2.2"/>
    </reaction>
</comment>
<evidence type="ECO:0000256" key="10">
    <source>
        <dbReference type="ARBA" id="ARBA00023136"/>
    </source>
</evidence>
<gene>
    <name evidence="15" type="ORF">J3D65DRAFT_643854</name>
</gene>
<dbReference type="SUPFAM" id="SSF63380">
    <property type="entry name" value="Riboflavin synthase domain-like"/>
    <property type="match status" value="1"/>
</dbReference>
<comment type="caution">
    <text evidence="15">The sequence shown here is derived from an EMBL/GenBank/DDBJ whole genome shotgun (WGS) entry which is preliminary data.</text>
</comment>
<dbReference type="EMBL" id="JBBPEH010000001">
    <property type="protein sequence ID" value="KAK7544990.1"/>
    <property type="molecule type" value="Genomic_DNA"/>
</dbReference>
<dbReference type="InterPro" id="IPR017938">
    <property type="entry name" value="Riboflavin_synthase-like_b-brl"/>
</dbReference>
<keyword evidence="9" id="KW-0496">Mitochondrion</keyword>
<evidence type="ECO:0000256" key="13">
    <source>
        <dbReference type="RuleBase" id="RU361226"/>
    </source>
</evidence>
<dbReference type="Proteomes" id="UP001360953">
    <property type="component" value="Unassembled WGS sequence"/>
</dbReference>
<keyword evidence="7 13" id="KW-0560">Oxidoreductase</keyword>
<dbReference type="CDD" id="cd06183">
    <property type="entry name" value="cyt_b5_reduct_like"/>
    <property type="match status" value="1"/>
</dbReference>
<keyword evidence="8 13" id="KW-0520">NAD</keyword>
<proteinExistence type="inferred from homology"/>
<name>A0ABR1MAU2_9PEZI</name>
<feature type="domain" description="FAD-binding FR-type" evidence="14">
    <location>
        <begin position="81"/>
        <end position="186"/>
    </location>
</feature>
<evidence type="ECO:0000259" key="14">
    <source>
        <dbReference type="PROSITE" id="PS51384"/>
    </source>
</evidence>
<evidence type="ECO:0000256" key="4">
    <source>
        <dbReference type="ARBA" id="ARBA00022630"/>
    </source>
</evidence>
<dbReference type="PANTHER" id="PTHR19370">
    <property type="entry name" value="NADH-CYTOCHROME B5 REDUCTASE"/>
    <property type="match status" value="1"/>
</dbReference>
<keyword evidence="16" id="KW-1185">Reference proteome</keyword>
<dbReference type="InterPro" id="IPR001709">
    <property type="entry name" value="Flavoprot_Pyr_Nucl_cyt_Rdtase"/>
</dbReference>
<dbReference type="Pfam" id="PF00970">
    <property type="entry name" value="FAD_binding_6"/>
    <property type="match status" value="1"/>
</dbReference>
<comment type="subcellular location">
    <subcellularLocation>
        <location evidence="2">Mitochondrion outer membrane</location>
        <topology evidence="2">Single-pass membrane protein</topology>
    </subcellularLocation>
</comment>
<keyword evidence="5" id="KW-1000">Mitochondrion outer membrane</keyword>
<dbReference type="PRINTS" id="PR00371">
    <property type="entry name" value="FPNCR"/>
</dbReference>
<dbReference type="EC" id="1.6.2.2" evidence="13"/>
<evidence type="ECO:0000256" key="12">
    <source>
        <dbReference type="ARBA" id="ARBA00047682"/>
    </source>
</evidence>
<comment type="cofactor">
    <cofactor evidence="1 13">
        <name>FAD</name>
        <dbReference type="ChEBI" id="CHEBI:57692"/>
    </cofactor>
</comment>
<evidence type="ECO:0000313" key="15">
    <source>
        <dbReference type="EMBL" id="KAK7544990.1"/>
    </source>
</evidence>
<dbReference type="InterPro" id="IPR039261">
    <property type="entry name" value="FNR_nucleotide-bd"/>
</dbReference>
<dbReference type="InterPro" id="IPR001433">
    <property type="entry name" value="OxRdtase_FAD/NAD-bd"/>
</dbReference>
<keyword evidence="10" id="KW-0472">Membrane</keyword>
<evidence type="ECO:0000256" key="1">
    <source>
        <dbReference type="ARBA" id="ARBA00001974"/>
    </source>
</evidence>
<evidence type="ECO:0000256" key="8">
    <source>
        <dbReference type="ARBA" id="ARBA00023027"/>
    </source>
</evidence>
<dbReference type="Gene3D" id="2.40.30.10">
    <property type="entry name" value="Translation factors"/>
    <property type="match status" value="1"/>
</dbReference>
<evidence type="ECO:0000313" key="16">
    <source>
        <dbReference type="Proteomes" id="UP001360953"/>
    </source>
</evidence>
<reference evidence="15 16" key="1">
    <citation type="submission" date="2024-04" db="EMBL/GenBank/DDBJ databases">
        <title>Phyllosticta paracitricarpa is synonymous to the EU quarantine fungus P. citricarpa based on phylogenomic analyses.</title>
        <authorList>
            <consortium name="Lawrence Berkeley National Laboratory"/>
            <person name="Van ingen-buijs V.A."/>
            <person name="Van westerhoven A.C."/>
            <person name="Haridas S."/>
            <person name="Skiadas P."/>
            <person name="Martin F."/>
            <person name="Groenewald J.Z."/>
            <person name="Crous P.W."/>
            <person name="Seidl M.F."/>
        </authorList>
    </citation>
    <scope>NUCLEOTIDE SEQUENCE [LARGE SCALE GENOMIC DNA]</scope>
    <source>
        <strain evidence="15 16">CPC 17464</strain>
    </source>
</reference>
<evidence type="ECO:0000256" key="9">
    <source>
        <dbReference type="ARBA" id="ARBA00023128"/>
    </source>
</evidence>
<dbReference type="PROSITE" id="PS51384">
    <property type="entry name" value="FAD_FR"/>
    <property type="match status" value="1"/>
</dbReference>
<evidence type="ECO:0000256" key="2">
    <source>
        <dbReference type="ARBA" id="ARBA00004572"/>
    </source>
</evidence>
<evidence type="ECO:0000256" key="11">
    <source>
        <dbReference type="ARBA" id="ARBA00037464"/>
    </source>
</evidence>
<dbReference type="InterPro" id="IPR017927">
    <property type="entry name" value="FAD-bd_FR_type"/>
</dbReference>
<dbReference type="PRINTS" id="PR00406">
    <property type="entry name" value="CYTB5RDTASE"/>
</dbReference>
<evidence type="ECO:0000256" key="6">
    <source>
        <dbReference type="ARBA" id="ARBA00022827"/>
    </source>
</evidence>
<evidence type="ECO:0000256" key="3">
    <source>
        <dbReference type="ARBA" id="ARBA00006105"/>
    </source>
</evidence>
<dbReference type="Pfam" id="PF00175">
    <property type="entry name" value="NAD_binding_1"/>
    <property type="match status" value="1"/>
</dbReference>
<keyword evidence="6 13" id="KW-0274">FAD</keyword>
<evidence type="ECO:0000256" key="5">
    <source>
        <dbReference type="ARBA" id="ARBA00022787"/>
    </source>
</evidence>
<dbReference type="InterPro" id="IPR008333">
    <property type="entry name" value="Cbr1-like_FAD-bd_dom"/>
</dbReference>
<protein>
    <recommendedName>
        <fullName evidence="13">NADH-cytochrome b5 reductase</fullName>
        <ecNumber evidence="13">1.6.2.2</ecNumber>
    </recommendedName>
</protein>
<sequence>MFARQVFRPANMLRTQVRRYASESPKSSSNAAAYATVAAAAGAGAWWYSSSGAKAAAPAPSEEAKTIPGKADSLAFKGGDQGFISLKLEEVETLSHNTKRFKFALPESDNVSGLQVASALLTKFKGPEMEKPVIRPYTPTSDEDTRGYLELIVKKYPDGAMSSYMHDMEPGQRLDFKGPIPKYPWTPNKHEHIALIAGGTGITPMYQLIRAILKNPEDKTKISLVYGSVSEQDILLKKELQEFENTYPQRFRAFYVLNNPPEGWNQGKGVITKDLIKTVVPEPKEGEKVKVFVCGPPPLYKAISGTKKSPADQGELDGALKELGYSKDQVFKF</sequence>
<dbReference type="InterPro" id="IPR001834">
    <property type="entry name" value="CBR-like"/>
</dbReference>
<evidence type="ECO:0000256" key="7">
    <source>
        <dbReference type="ARBA" id="ARBA00023002"/>
    </source>
</evidence>
<dbReference type="SUPFAM" id="SSF52343">
    <property type="entry name" value="Ferredoxin reductase-like, C-terminal NADP-linked domain"/>
    <property type="match status" value="1"/>
</dbReference>
<comment type="similarity">
    <text evidence="3 13">Belongs to the flavoprotein pyridine nucleotide cytochrome reductase family.</text>
</comment>
<dbReference type="PANTHER" id="PTHR19370:SF171">
    <property type="entry name" value="NADH-CYTOCHROME B5 REDUCTASE 2"/>
    <property type="match status" value="1"/>
</dbReference>
<accession>A0ABR1MAU2</accession>